<keyword evidence="3" id="KW-1185">Reference proteome</keyword>
<dbReference type="Proteomes" id="UP000629287">
    <property type="component" value="Unassembled WGS sequence"/>
</dbReference>
<accession>A0A8I0TT93</accession>
<name>A0A8I0TT93_9ACTN</name>
<sequence>MKSTRPSKPSATGTETHAPEARDDGGFGPFLVAWDRAHPAPVADPDWRHLLDEMVHPGTTRAFHRLAEARAVA</sequence>
<organism evidence="2 3">
    <name type="scientific">Streptomyces stelliscabiei</name>
    <dbReference type="NCBI Taxonomy" id="146820"/>
    <lineage>
        <taxon>Bacteria</taxon>
        <taxon>Bacillati</taxon>
        <taxon>Actinomycetota</taxon>
        <taxon>Actinomycetes</taxon>
        <taxon>Kitasatosporales</taxon>
        <taxon>Streptomycetaceae</taxon>
        <taxon>Streptomyces</taxon>
    </lineage>
</organism>
<dbReference type="RefSeq" id="WP_046914578.1">
    <property type="nucleotide sequence ID" value="NZ_JADBGF010000001.1"/>
</dbReference>
<feature type="compositionally biased region" description="Polar residues" evidence="1">
    <location>
        <begin position="1"/>
        <end position="15"/>
    </location>
</feature>
<dbReference type="OrthoDB" id="4253306at2"/>
<evidence type="ECO:0000256" key="1">
    <source>
        <dbReference type="SAM" id="MobiDB-lite"/>
    </source>
</evidence>
<protein>
    <submittedName>
        <fullName evidence="2">Uncharacterized protein</fullName>
    </submittedName>
</protein>
<reference evidence="2 3" key="1">
    <citation type="submission" date="2020-10" db="EMBL/GenBank/DDBJ databases">
        <title>Sequencing the genomes of 1000 actinobacteria strains.</title>
        <authorList>
            <person name="Klenk H.-P."/>
        </authorList>
    </citation>
    <scope>NUCLEOTIDE SEQUENCE [LARGE SCALE GENOMIC DNA]</scope>
    <source>
        <strain evidence="2 3">DSM 41803</strain>
    </source>
</reference>
<dbReference type="AlphaFoldDB" id="A0A8I0TT93"/>
<evidence type="ECO:0000313" key="3">
    <source>
        <dbReference type="Proteomes" id="UP000629287"/>
    </source>
</evidence>
<dbReference type="GeneID" id="86829437"/>
<gene>
    <name evidence="2" type="ORF">H4687_004875</name>
</gene>
<evidence type="ECO:0000313" key="2">
    <source>
        <dbReference type="EMBL" id="MBE1598746.1"/>
    </source>
</evidence>
<comment type="caution">
    <text evidence="2">The sequence shown here is derived from an EMBL/GenBank/DDBJ whole genome shotgun (WGS) entry which is preliminary data.</text>
</comment>
<feature type="region of interest" description="Disordered" evidence="1">
    <location>
        <begin position="1"/>
        <end position="27"/>
    </location>
</feature>
<proteinExistence type="predicted"/>
<dbReference type="EMBL" id="JADBGF010000001">
    <property type="protein sequence ID" value="MBE1598746.1"/>
    <property type="molecule type" value="Genomic_DNA"/>
</dbReference>